<dbReference type="Pfam" id="PF02816">
    <property type="entry name" value="Alpha_kinase"/>
    <property type="match status" value="1"/>
</dbReference>
<organism evidence="7 8">
    <name type="scientific">Lingula anatina</name>
    <name type="common">Brachiopod</name>
    <name type="synonym">Lingula unguis</name>
    <dbReference type="NCBI Taxonomy" id="7574"/>
    <lineage>
        <taxon>Eukaryota</taxon>
        <taxon>Metazoa</taxon>
        <taxon>Spiralia</taxon>
        <taxon>Lophotrochozoa</taxon>
        <taxon>Brachiopoda</taxon>
        <taxon>Linguliformea</taxon>
        <taxon>Lingulata</taxon>
        <taxon>Lingulida</taxon>
        <taxon>Linguloidea</taxon>
        <taxon>Lingulidae</taxon>
        <taxon>Lingula</taxon>
    </lineage>
</organism>
<keyword evidence="2" id="KW-0808">Transferase</keyword>
<dbReference type="InterPro" id="IPR004166">
    <property type="entry name" value="a-kinase_dom"/>
</dbReference>
<dbReference type="SUPFAM" id="SSF56112">
    <property type="entry name" value="Protein kinase-like (PK-like)"/>
    <property type="match status" value="1"/>
</dbReference>
<proteinExistence type="predicted"/>
<dbReference type="InterPro" id="IPR051852">
    <property type="entry name" value="Alpha-type_PK"/>
</dbReference>
<keyword evidence="7" id="KW-1185">Reference proteome</keyword>
<dbReference type="AlphaFoldDB" id="A0A1S3HBC8"/>
<evidence type="ECO:0000313" key="8">
    <source>
        <dbReference type="RefSeq" id="XP_013382801.1"/>
    </source>
</evidence>
<dbReference type="CDD" id="cd04515">
    <property type="entry name" value="Alpha_kinase"/>
    <property type="match status" value="1"/>
</dbReference>
<dbReference type="GO" id="GO:0004674">
    <property type="term" value="F:protein serine/threonine kinase activity"/>
    <property type="evidence" value="ECO:0007669"/>
    <property type="project" value="UniProtKB-KW"/>
</dbReference>
<evidence type="ECO:0000313" key="7">
    <source>
        <dbReference type="Proteomes" id="UP000085678"/>
    </source>
</evidence>
<evidence type="ECO:0000256" key="4">
    <source>
        <dbReference type="ARBA" id="ARBA00022777"/>
    </source>
</evidence>
<keyword evidence="1" id="KW-0723">Serine/threonine-protein kinase</keyword>
<feature type="domain" description="Alpha-type protein kinase" evidence="6">
    <location>
        <begin position="33"/>
        <end position="268"/>
    </location>
</feature>
<gene>
    <name evidence="8" type="primary">LOC106153418</name>
</gene>
<evidence type="ECO:0000259" key="6">
    <source>
        <dbReference type="PROSITE" id="PS51158"/>
    </source>
</evidence>
<dbReference type="GeneID" id="106153418"/>
<protein>
    <submittedName>
        <fullName evidence="8">Alpha-protein kinase vwkA-like</fullName>
    </submittedName>
</protein>
<dbReference type="InParanoid" id="A0A1S3HBC8"/>
<dbReference type="KEGG" id="lak:106153418"/>
<name>A0A1S3HBC8_LINAN</name>
<evidence type="ECO:0000256" key="2">
    <source>
        <dbReference type="ARBA" id="ARBA00022679"/>
    </source>
</evidence>
<dbReference type="PANTHER" id="PTHR45992">
    <property type="entry name" value="EUKARYOTIC ELONGATION FACTOR 2 KINASE-RELATED"/>
    <property type="match status" value="1"/>
</dbReference>
<dbReference type="InterPro" id="IPR011009">
    <property type="entry name" value="Kinase-like_dom_sf"/>
</dbReference>
<accession>A0A1S3HBC8</accession>
<evidence type="ECO:0000256" key="5">
    <source>
        <dbReference type="ARBA" id="ARBA00022840"/>
    </source>
</evidence>
<dbReference type="Gene3D" id="3.20.200.10">
    <property type="entry name" value="MHCK/EF2 kinase"/>
    <property type="match status" value="1"/>
</dbReference>
<evidence type="ECO:0000256" key="3">
    <source>
        <dbReference type="ARBA" id="ARBA00022741"/>
    </source>
</evidence>
<evidence type="ECO:0000256" key="1">
    <source>
        <dbReference type="ARBA" id="ARBA00022527"/>
    </source>
</evidence>
<dbReference type="OrthoDB" id="301415at2759"/>
<keyword evidence="5" id="KW-0067">ATP-binding</keyword>
<dbReference type="RefSeq" id="XP_013382801.1">
    <property type="nucleotide sequence ID" value="XM_013527347.1"/>
</dbReference>
<dbReference type="Proteomes" id="UP000085678">
    <property type="component" value="Unplaced"/>
</dbReference>
<dbReference type="PROSITE" id="PS51158">
    <property type="entry name" value="ALPHA_KINASE"/>
    <property type="match status" value="1"/>
</dbReference>
<reference evidence="8" key="1">
    <citation type="submission" date="2025-08" db="UniProtKB">
        <authorList>
            <consortium name="RefSeq"/>
        </authorList>
    </citation>
    <scope>IDENTIFICATION</scope>
    <source>
        <tissue evidence="8">Gonads</tissue>
    </source>
</reference>
<dbReference type="Gene3D" id="3.30.200.20">
    <property type="entry name" value="Phosphorylase Kinase, domain 1"/>
    <property type="match status" value="1"/>
</dbReference>
<dbReference type="GO" id="GO:0005524">
    <property type="term" value="F:ATP binding"/>
    <property type="evidence" value="ECO:0007669"/>
    <property type="project" value="UniProtKB-KW"/>
</dbReference>
<dbReference type="PANTHER" id="PTHR45992:SF11">
    <property type="entry name" value="ALPHA-TYPE PROTEIN KINASE DOMAIN-CONTAINING PROTEIN"/>
    <property type="match status" value="1"/>
</dbReference>
<sequence>MLVLFNGQPSLLTVGIPWFLRSLFKNEMGAEQSNETYMSTWSDESGDQYWADFESKPFSSGAFRHAFKGHLHGRGPRGGDQCVVKVFKREYAKHITDWTVDVATSKKAQSLATKFNEAVPSTRSLKFMTPMVAKMEKRAGFKLLWIFDIPDEDSAKIVFPNEYVCMEPFLTGTYQKFNANNGWVNPNMNVSLIPAFSHWTWAHSGGKYLVCDIQGVRDDDEYLLTDPAIHSDEAGTYGNADLGPEGMEAFFSTHKCTEFCKNLHKPRNIRRPRRIRPSPGTTYGFTL</sequence>
<dbReference type="SMART" id="SM00811">
    <property type="entry name" value="Alpha_kinase"/>
    <property type="match status" value="1"/>
</dbReference>
<keyword evidence="4" id="KW-0418">Kinase</keyword>
<keyword evidence="3" id="KW-0547">Nucleotide-binding</keyword>